<accession>A0A4C1XMD6</accession>
<dbReference type="AlphaFoldDB" id="A0A4C1XMD6"/>
<evidence type="ECO:0000313" key="1">
    <source>
        <dbReference type="EMBL" id="GBP64638.1"/>
    </source>
</evidence>
<protein>
    <submittedName>
        <fullName evidence="1">Uncharacterized protein</fullName>
    </submittedName>
</protein>
<gene>
    <name evidence="1" type="ORF">EVAR_46567_1</name>
</gene>
<keyword evidence="2" id="KW-1185">Reference proteome</keyword>
<dbReference type="EMBL" id="BGZK01000903">
    <property type="protein sequence ID" value="GBP64638.1"/>
    <property type="molecule type" value="Genomic_DNA"/>
</dbReference>
<reference evidence="1 2" key="1">
    <citation type="journal article" date="2019" name="Commun. Biol.">
        <title>The bagworm genome reveals a unique fibroin gene that provides high tensile strength.</title>
        <authorList>
            <person name="Kono N."/>
            <person name="Nakamura H."/>
            <person name="Ohtoshi R."/>
            <person name="Tomita M."/>
            <person name="Numata K."/>
            <person name="Arakawa K."/>
        </authorList>
    </citation>
    <scope>NUCLEOTIDE SEQUENCE [LARGE SCALE GENOMIC DNA]</scope>
</reference>
<evidence type="ECO:0000313" key="2">
    <source>
        <dbReference type="Proteomes" id="UP000299102"/>
    </source>
</evidence>
<name>A0A4C1XMD6_EUMVA</name>
<comment type="caution">
    <text evidence="1">The sequence shown here is derived from an EMBL/GenBank/DDBJ whole genome shotgun (WGS) entry which is preliminary data.</text>
</comment>
<dbReference type="Proteomes" id="UP000299102">
    <property type="component" value="Unassembled WGS sequence"/>
</dbReference>
<organism evidence="1 2">
    <name type="scientific">Eumeta variegata</name>
    <name type="common">Bagworm moth</name>
    <name type="synonym">Eumeta japonica</name>
    <dbReference type="NCBI Taxonomy" id="151549"/>
    <lineage>
        <taxon>Eukaryota</taxon>
        <taxon>Metazoa</taxon>
        <taxon>Ecdysozoa</taxon>
        <taxon>Arthropoda</taxon>
        <taxon>Hexapoda</taxon>
        <taxon>Insecta</taxon>
        <taxon>Pterygota</taxon>
        <taxon>Neoptera</taxon>
        <taxon>Endopterygota</taxon>
        <taxon>Lepidoptera</taxon>
        <taxon>Glossata</taxon>
        <taxon>Ditrysia</taxon>
        <taxon>Tineoidea</taxon>
        <taxon>Psychidae</taxon>
        <taxon>Oiketicinae</taxon>
        <taxon>Eumeta</taxon>
    </lineage>
</organism>
<proteinExistence type="predicted"/>
<sequence length="154" mass="16190">MRSLRHTRLTLVDASTNSGDQWPGRSGARGGTGTRCGYRPARCLLSVSFDSLTSLDLVVNSNPGRALDSLNGITVFTGIGFRNGTEAKSRSGAGAESECRSGVRIKSATELEIRIRAGAGTKRVNEIGVAARSSSITDDVIHSITTRAKPPTEG</sequence>